<dbReference type="EMBL" id="POTQ01000036">
    <property type="protein sequence ID" value="PNV57018.1"/>
    <property type="molecule type" value="Genomic_DNA"/>
</dbReference>
<proteinExistence type="predicted"/>
<reference evidence="2 3" key="1">
    <citation type="submission" date="2018-01" db="EMBL/GenBank/DDBJ databases">
        <title>Draft genome sequence of the feruloyl esterase-producing strain Lactobacillus fermentum CRL 1446, isolated from artisanal goat milk cheese.</title>
        <authorList>
            <person name="Abeijon Mukdsi M.C."/>
            <person name="Saavedra L."/>
            <person name="Gauffin Cano M.P."/>
            <person name="Hebert E.M."/>
            <person name="Medina R.B."/>
        </authorList>
    </citation>
    <scope>NUCLEOTIDE SEQUENCE [LARGE SCALE GENOMIC DNA]</scope>
    <source>
        <strain evidence="2 3">CRL 1446</strain>
    </source>
</reference>
<evidence type="ECO:0000313" key="4">
    <source>
        <dbReference type="Proteomes" id="UP000466799"/>
    </source>
</evidence>
<evidence type="ECO:0000313" key="1">
    <source>
        <dbReference type="EMBL" id="MPQ36064.1"/>
    </source>
</evidence>
<protein>
    <submittedName>
        <fullName evidence="2">Uncharacterized protein</fullName>
    </submittedName>
</protein>
<comment type="caution">
    <text evidence="2">The sequence shown here is derived from an EMBL/GenBank/DDBJ whole genome shotgun (WGS) entry which is preliminary data.</text>
</comment>
<dbReference type="EMBL" id="WHJL01000135">
    <property type="protein sequence ID" value="MPQ36064.1"/>
    <property type="molecule type" value="Genomic_DNA"/>
</dbReference>
<dbReference type="RefSeq" id="WP_021349879.1">
    <property type="nucleotide sequence ID" value="NZ_CP021104.1"/>
</dbReference>
<dbReference type="Proteomes" id="UP000466799">
    <property type="component" value="Unassembled WGS sequence"/>
</dbReference>
<name>A0A2K2TGF2_LIMFE</name>
<evidence type="ECO:0000313" key="2">
    <source>
        <dbReference type="EMBL" id="PNV57018.1"/>
    </source>
</evidence>
<organism evidence="2 3">
    <name type="scientific">Limosilactobacillus fermentum</name>
    <name type="common">Lactobacillus fermentum</name>
    <dbReference type="NCBI Taxonomy" id="1613"/>
    <lineage>
        <taxon>Bacteria</taxon>
        <taxon>Bacillati</taxon>
        <taxon>Bacillota</taxon>
        <taxon>Bacilli</taxon>
        <taxon>Lactobacillales</taxon>
        <taxon>Lactobacillaceae</taxon>
        <taxon>Limosilactobacillus</taxon>
    </lineage>
</organism>
<evidence type="ECO:0000313" key="3">
    <source>
        <dbReference type="Proteomes" id="UP000236514"/>
    </source>
</evidence>
<accession>A0A2K2TGF2</accession>
<sequence>MFVLGKYVNVNGLDQTNKYGEIFKVSDDRINDLEVAVSRAGKEPFIALASDRKGHFRVIMVTKVVRDIGDHKPSGIFYTPLMRNNLNVPVTKKMFVKGLPDGVKQQGILNLITKHGLRIRALTSDPINQLRIGQDEKSHSKDAQP</sequence>
<reference evidence="1 4" key="2">
    <citation type="submission" date="2019-10" db="EMBL/GenBank/DDBJ databases">
        <title>Genome Sequencing and assembly of Lactobacillus fermentum I2, a lactic acid bacteria.</title>
        <authorList>
            <person name="Lopes L.S."/>
            <person name="Persinoti G.F."/>
            <person name="Riano-Pachon D.M."/>
            <person name="Labate C.A."/>
        </authorList>
    </citation>
    <scope>NUCLEOTIDE SEQUENCE [LARGE SCALE GENOMIC DNA]</scope>
    <source>
        <strain evidence="1 4">I2</strain>
    </source>
</reference>
<gene>
    <name evidence="2" type="ORF">C1Y38_10625</name>
    <name evidence="1" type="ORF">GC247_09475</name>
</gene>
<dbReference type="Proteomes" id="UP000236514">
    <property type="component" value="Unassembled WGS sequence"/>
</dbReference>
<dbReference type="AlphaFoldDB" id="A0A2K2TGF2"/>